<evidence type="ECO:0000256" key="1">
    <source>
        <dbReference type="SAM" id="Phobius"/>
    </source>
</evidence>
<dbReference type="Proteomes" id="UP000019116">
    <property type="component" value="Chromosome 1B"/>
</dbReference>
<sequence>MQSSRCALIYMALFRVFLYLSNMRMLKDHQHSIYVQYGYPPGVQHNRLTVASIQQLWNEWEIQCLVLVSFSLQVFLLFFAGFRKRYCSRVLSVLLWLAYLLADTMALFVLGHLTCVVRDDPRHQMVLFWAPFMLLHLGGQETITAFSMEDCALWKRHLLNLTTQVALAIYVVSKQWQGDKQLVAPMVLIFISGTAKYMERIWILGRAGSWGPISRPWGPLLGQKRLPRVRLGEQRAIQPLFSSDKKSGFHIEDVAHDIFYRSMGFFMNRTPKLYVNDDWWRWGRGTVTSSEERVNLAYKLAEIQLSLIYDYLYTKFGSLDGVLHRLTILVLNSTALALFVVHHKGGKRRSEAVKSNSGVADVAISYILLVGAVALEISSILIWLITSYWPYKVFPRGDHSPRIVVSILKRLRPAQGSNRLEWSGKLQQYNLTDEIIQEEKARKEYGWLKWIMWHMGIKQQDDATTKHVAISPEVKKVFLDKLRENYGRLNLASFRAEWATSSSSRFGAAQQEVRGILEGMDLVSSAFLWHFVTDICLLRDETPSKLRTCSQHLSNYIMHLVYKCDLMVDAEGCSLFEDYIRLMGKFCKDANYDKRDLLLRYRSDRFSHDPVRPAVGKAAKVAFLLNSEAAAADQWEMIAMVWLEMLCYIAMNCDHGFHAKQLSAGGEFLTHAKMIMFQLVVPDEQLMRM</sequence>
<proteinExistence type="predicted"/>
<accession>A0A3B5YQB9</accession>
<evidence type="ECO:0000313" key="4">
    <source>
        <dbReference type="Proteomes" id="UP000019116"/>
    </source>
</evidence>
<feature type="transmembrane region" description="Helical" evidence="1">
    <location>
        <begin position="94"/>
        <end position="114"/>
    </location>
</feature>
<keyword evidence="1" id="KW-1133">Transmembrane helix</keyword>
<keyword evidence="1" id="KW-0472">Membrane</keyword>
<dbReference type="Pfam" id="PF04578">
    <property type="entry name" value="DUF594"/>
    <property type="match status" value="1"/>
</dbReference>
<feature type="transmembrane region" description="Helical" evidence="1">
    <location>
        <begin position="322"/>
        <end position="343"/>
    </location>
</feature>
<dbReference type="InterPro" id="IPR025315">
    <property type="entry name" value="DUF4220"/>
</dbReference>
<feature type="domain" description="DUF4220" evidence="2">
    <location>
        <begin position="96"/>
        <end position="432"/>
    </location>
</feature>
<name>A0A3B5YQB9_WHEAT</name>
<organism evidence="3">
    <name type="scientific">Triticum aestivum</name>
    <name type="common">Wheat</name>
    <dbReference type="NCBI Taxonomy" id="4565"/>
    <lineage>
        <taxon>Eukaryota</taxon>
        <taxon>Viridiplantae</taxon>
        <taxon>Streptophyta</taxon>
        <taxon>Embryophyta</taxon>
        <taxon>Tracheophyta</taxon>
        <taxon>Spermatophyta</taxon>
        <taxon>Magnoliopsida</taxon>
        <taxon>Liliopsida</taxon>
        <taxon>Poales</taxon>
        <taxon>Poaceae</taxon>
        <taxon>BOP clade</taxon>
        <taxon>Pooideae</taxon>
        <taxon>Triticodae</taxon>
        <taxon>Triticeae</taxon>
        <taxon>Triticinae</taxon>
        <taxon>Triticum</taxon>
    </lineage>
</organism>
<dbReference type="OMA" id="RSEFHIE"/>
<dbReference type="AlphaFoldDB" id="A0A3B5YQB9"/>
<reference evidence="3" key="1">
    <citation type="submission" date="2018-08" db="EMBL/GenBank/DDBJ databases">
        <authorList>
            <person name="Rossello M."/>
        </authorList>
    </citation>
    <scope>NUCLEOTIDE SEQUENCE [LARGE SCALE GENOMIC DNA]</scope>
    <source>
        <strain evidence="3">cv. Chinese Spring</strain>
    </source>
</reference>
<keyword evidence="1" id="KW-0812">Transmembrane</keyword>
<dbReference type="OrthoDB" id="662777at2759"/>
<dbReference type="Gramene" id="TraesCS1B02G022600.1">
    <property type="protein sequence ID" value="TraesCS1B02G022600.1"/>
    <property type="gene ID" value="TraesCS1B02G022600"/>
</dbReference>
<dbReference type="STRING" id="4565.A0A3B5YQB9"/>
<evidence type="ECO:0000313" key="3">
    <source>
        <dbReference type="EnsemblPlants" id="TraesCS1B02G022600.1"/>
    </source>
</evidence>
<dbReference type="Pfam" id="PF13968">
    <property type="entry name" value="DUF4220"/>
    <property type="match status" value="1"/>
</dbReference>
<dbReference type="EnsemblPlants" id="TraesCS1B02G022600.1">
    <property type="protein sequence ID" value="TraesCS1B02G022600.1"/>
    <property type="gene ID" value="TraesCS1B02G022600"/>
</dbReference>
<dbReference type="PANTHER" id="PTHR31325">
    <property type="entry name" value="OS01G0798800 PROTEIN-RELATED"/>
    <property type="match status" value="1"/>
</dbReference>
<feature type="transmembrane region" description="Helical" evidence="1">
    <location>
        <begin position="7"/>
        <end position="26"/>
    </location>
</feature>
<feature type="transmembrane region" description="Helical" evidence="1">
    <location>
        <begin position="363"/>
        <end position="386"/>
    </location>
</feature>
<keyword evidence="4" id="KW-1185">Reference proteome</keyword>
<evidence type="ECO:0000259" key="2">
    <source>
        <dbReference type="Pfam" id="PF13968"/>
    </source>
</evidence>
<dbReference type="Gramene" id="TraesNOR1B03G00189900.1">
    <property type="protein sequence ID" value="TraesNOR1B03G00189900.1"/>
    <property type="gene ID" value="TraesNOR1B03G00189900"/>
</dbReference>
<reference evidence="3" key="2">
    <citation type="submission" date="2018-10" db="UniProtKB">
        <authorList>
            <consortium name="EnsemblPlants"/>
        </authorList>
    </citation>
    <scope>IDENTIFICATION</scope>
</reference>
<protein>
    <recommendedName>
        <fullName evidence="2">DUF4220 domain-containing protein</fullName>
    </recommendedName>
</protein>
<dbReference type="InterPro" id="IPR007658">
    <property type="entry name" value="DUF594"/>
</dbReference>
<feature type="transmembrane region" description="Helical" evidence="1">
    <location>
        <begin position="60"/>
        <end position="82"/>
    </location>
</feature>
<dbReference type="Gramene" id="TraesCS1B03G0044700.1">
    <property type="protein sequence ID" value="TraesCS1B03G0044700.1.CDS"/>
    <property type="gene ID" value="TraesCS1B03G0044700"/>
</dbReference>